<evidence type="ECO:0000313" key="3">
    <source>
        <dbReference type="EMBL" id="QEV36510.1"/>
    </source>
</evidence>
<dbReference type="AlphaFoldDB" id="A0AAV4KJB3"/>
<name>A0AAV4KJB3_9ACTN</name>
<organism evidence="2 5">
    <name type="scientific">Streptomyces cinereoruber</name>
    <dbReference type="NCBI Taxonomy" id="67260"/>
    <lineage>
        <taxon>Bacteria</taxon>
        <taxon>Bacillati</taxon>
        <taxon>Actinomycetota</taxon>
        <taxon>Actinomycetes</taxon>
        <taxon>Kitasatosporales</taxon>
        <taxon>Streptomycetaceae</taxon>
        <taxon>Streptomyces</taxon>
    </lineage>
</organism>
<keyword evidence="4" id="KW-1185">Reference proteome</keyword>
<reference evidence="2 5" key="1">
    <citation type="journal article" date="2014" name="Int. J. Syst. Evol. Microbiol.">
        <title>Complete genome sequence of Corynebacterium casei LMG S-19264T (=DSM 44701T), isolated from a smear-ripened cheese.</title>
        <authorList>
            <consortium name="US DOE Joint Genome Institute (JGI-PGF)"/>
            <person name="Walter F."/>
            <person name="Albersmeier A."/>
            <person name="Kalinowski J."/>
            <person name="Ruckert C."/>
        </authorList>
    </citation>
    <scope>NUCLEOTIDE SEQUENCE [LARGE SCALE GENOMIC DNA]</scope>
    <source>
        <strain evidence="2 5">JCM 4205</strain>
    </source>
</reference>
<evidence type="ECO:0000313" key="2">
    <source>
        <dbReference type="EMBL" id="GGR20871.1"/>
    </source>
</evidence>
<dbReference type="Proteomes" id="UP000326029">
    <property type="component" value="Chromosome"/>
</dbReference>
<sequence length="79" mass="9114">MERLRALRKERARAGVQDLTVEQISSIQIRIEEMKRRGEALRKRYERRPEAPVPRLVLEDQERGQRPGQPGTGHGGASR</sequence>
<reference evidence="3 4" key="2">
    <citation type="submission" date="2017-09" db="EMBL/GenBank/DDBJ databases">
        <authorList>
            <person name="Lee N."/>
            <person name="Cho B.-K."/>
        </authorList>
    </citation>
    <scope>NUCLEOTIDE SEQUENCE [LARGE SCALE GENOMIC DNA]</scope>
    <source>
        <strain evidence="3 4">ATCC 19740</strain>
    </source>
</reference>
<dbReference type="Proteomes" id="UP000642014">
    <property type="component" value="Unassembled WGS sequence"/>
</dbReference>
<accession>A0AAV4KJB3</accession>
<evidence type="ECO:0000313" key="5">
    <source>
        <dbReference type="Proteomes" id="UP000642014"/>
    </source>
</evidence>
<dbReference type="EMBL" id="BMSJ01000003">
    <property type="protein sequence ID" value="GGR20871.1"/>
    <property type="molecule type" value="Genomic_DNA"/>
</dbReference>
<reference evidence="2" key="3">
    <citation type="submission" date="2023-08" db="EMBL/GenBank/DDBJ databases">
        <authorList>
            <person name="Sun Q."/>
            <person name="Ohkuma M."/>
        </authorList>
    </citation>
    <scope>NUCLEOTIDE SEQUENCE</scope>
    <source>
        <strain evidence="2">JCM 4205</strain>
    </source>
</reference>
<protein>
    <submittedName>
        <fullName evidence="2">Uncharacterized protein</fullName>
    </submittedName>
</protein>
<dbReference type="EMBL" id="CP023693">
    <property type="protein sequence ID" value="QEV36510.1"/>
    <property type="molecule type" value="Genomic_DNA"/>
</dbReference>
<feature type="compositionally biased region" description="Gly residues" evidence="1">
    <location>
        <begin position="70"/>
        <end position="79"/>
    </location>
</feature>
<dbReference type="GeneID" id="95458701"/>
<gene>
    <name evidence="3" type="ORF">CP977_33710</name>
    <name evidence="2" type="ORF">GCM10010497_24020</name>
</gene>
<dbReference type="RefSeq" id="WP_152371433.1">
    <property type="nucleotide sequence ID" value="NZ_BMSJ01000003.1"/>
</dbReference>
<evidence type="ECO:0000256" key="1">
    <source>
        <dbReference type="SAM" id="MobiDB-lite"/>
    </source>
</evidence>
<proteinExistence type="predicted"/>
<evidence type="ECO:0000313" key="4">
    <source>
        <dbReference type="Proteomes" id="UP000326029"/>
    </source>
</evidence>
<feature type="region of interest" description="Disordered" evidence="1">
    <location>
        <begin position="42"/>
        <end position="79"/>
    </location>
</feature>